<evidence type="ECO:0000313" key="3">
    <source>
        <dbReference type="Proteomes" id="UP000487757"/>
    </source>
</evidence>
<protein>
    <submittedName>
        <fullName evidence="2">KTSC domain-containing protein</fullName>
    </submittedName>
</protein>
<proteinExistence type="predicted"/>
<feature type="domain" description="KTSC" evidence="1">
    <location>
        <begin position="9"/>
        <end position="66"/>
    </location>
</feature>
<name>A0A7K0G556_9SPHI</name>
<reference evidence="2 3" key="1">
    <citation type="submission" date="2019-11" db="EMBL/GenBank/DDBJ databases">
        <title>Pedobacter petrophilus genome.</title>
        <authorList>
            <person name="Feldbauer M.J."/>
            <person name="Newman J.D."/>
        </authorList>
    </citation>
    <scope>NUCLEOTIDE SEQUENCE [LARGE SCALE GENOMIC DNA]</scope>
    <source>
        <strain evidence="2 3">LMG 29686</strain>
    </source>
</reference>
<keyword evidence="3" id="KW-1185">Reference proteome</keyword>
<evidence type="ECO:0000313" key="2">
    <source>
        <dbReference type="EMBL" id="MRX78945.1"/>
    </source>
</evidence>
<dbReference type="Proteomes" id="UP000487757">
    <property type="component" value="Unassembled WGS sequence"/>
</dbReference>
<sequence length="72" mass="8221">MEIEKQYVSSSNVEAIGYHEESETLRVWFLNGTTYDYSGVGRMEFEALRDAPSVGSYLARNIKGAYPYEKSE</sequence>
<gene>
    <name evidence="2" type="ORF">GJU39_23050</name>
</gene>
<dbReference type="AlphaFoldDB" id="A0A7K0G556"/>
<evidence type="ECO:0000259" key="1">
    <source>
        <dbReference type="Pfam" id="PF13619"/>
    </source>
</evidence>
<comment type="caution">
    <text evidence="2">The sequence shown here is derived from an EMBL/GenBank/DDBJ whole genome shotgun (WGS) entry which is preliminary data.</text>
</comment>
<dbReference type="OrthoDB" id="8450910at2"/>
<dbReference type="Pfam" id="PF13619">
    <property type="entry name" value="KTSC"/>
    <property type="match status" value="1"/>
</dbReference>
<dbReference type="InterPro" id="IPR025309">
    <property type="entry name" value="KTSC_dom"/>
</dbReference>
<accession>A0A7K0G556</accession>
<dbReference type="RefSeq" id="WP_154283339.1">
    <property type="nucleotide sequence ID" value="NZ_JBHUJQ010000001.1"/>
</dbReference>
<dbReference type="EMBL" id="WKKH01000095">
    <property type="protein sequence ID" value="MRX78945.1"/>
    <property type="molecule type" value="Genomic_DNA"/>
</dbReference>
<organism evidence="2 3">
    <name type="scientific">Pedobacter petrophilus</name>
    <dbReference type="NCBI Taxonomy" id="1908241"/>
    <lineage>
        <taxon>Bacteria</taxon>
        <taxon>Pseudomonadati</taxon>
        <taxon>Bacteroidota</taxon>
        <taxon>Sphingobacteriia</taxon>
        <taxon>Sphingobacteriales</taxon>
        <taxon>Sphingobacteriaceae</taxon>
        <taxon>Pedobacter</taxon>
    </lineage>
</organism>